<feature type="domain" description="CENP-V/GFA" evidence="5">
    <location>
        <begin position="5"/>
        <end position="110"/>
    </location>
</feature>
<name>A0A0A0EIP2_9RHOB</name>
<keyword evidence="7" id="KW-1185">Reference proteome</keyword>
<evidence type="ECO:0000313" key="6">
    <source>
        <dbReference type="EMBL" id="KGM49978.1"/>
    </source>
</evidence>
<organism evidence="6 7">
    <name type="scientific">Pseudooceanicola atlanticus</name>
    <dbReference type="NCBI Taxonomy" id="1461694"/>
    <lineage>
        <taxon>Bacteria</taxon>
        <taxon>Pseudomonadati</taxon>
        <taxon>Pseudomonadota</taxon>
        <taxon>Alphaproteobacteria</taxon>
        <taxon>Rhodobacterales</taxon>
        <taxon>Paracoccaceae</taxon>
        <taxon>Pseudooceanicola</taxon>
    </lineage>
</organism>
<dbReference type="InterPro" id="IPR011057">
    <property type="entry name" value="Mss4-like_sf"/>
</dbReference>
<dbReference type="OrthoDB" id="9807246at2"/>
<dbReference type="Pfam" id="PF04828">
    <property type="entry name" value="GFA"/>
    <property type="match status" value="1"/>
</dbReference>
<evidence type="ECO:0000313" key="7">
    <source>
        <dbReference type="Proteomes" id="UP000030004"/>
    </source>
</evidence>
<comment type="caution">
    <text evidence="6">The sequence shown here is derived from an EMBL/GenBank/DDBJ whole genome shotgun (WGS) entry which is preliminary data.</text>
</comment>
<dbReference type="AlphaFoldDB" id="A0A0A0EIP2"/>
<protein>
    <recommendedName>
        <fullName evidence="5">CENP-V/GFA domain-containing protein</fullName>
    </recommendedName>
</protein>
<dbReference type="PANTHER" id="PTHR33337">
    <property type="entry name" value="GFA DOMAIN-CONTAINING PROTEIN"/>
    <property type="match status" value="1"/>
</dbReference>
<dbReference type="EMBL" id="AQQX01000001">
    <property type="protein sequence ID" value="KGM49978.1"/>
    <property type="molecule type" value="Genomic_DNA"/>
</dbReference>
<dbReference type="InterPro" id="IPR006913">
    <property type="entry name" value="CENP-V/GFA"/>
</dbReference>
<sequence length="147" mass="16046">MSKTKTGQCMCGAVTFTVANAPASFGACHCETCRRWTGSALMGFNVPETDITWKGEAHIKTLQSSDWAERAWCQRCGSSLYYRMTVDGPMAGSVQISLGLLDDLSGMTFDHELFVDCQPDAISYAGEGRDVMTRAEVFEKYGSGDDL</sequence>
<dbReference type="PANTHER" id="PTHR33337:SF40">
    <property type="entry name" value="CENP-V_GFA DOMAIN-CONTAINING PROTEIN-RELATED"/>
    <property type="match status" value="1"/>
</dbReference>
<dbReference type="Proteomes" id="UP000030004">
    <property type="component" value="Unassembled WGS sequence"/>
</dbReference>
<keyword evidence="3" id="KW-0862">Zinc</keyword>
<reference evidence="6 7" key="1">
    <citation type="journal article" date="2015" name="Antonie Van Leeuwenhoek">
        <title>Pseudooceanicola atlanticus gen. nov. sp. nov., isolated from surface seawater of the Atlantic Ocean and reclassification of Oceanicola batsensis, Oceanicola marinus, Oceanicola nitratireducens, Oceanicola nanhaiensis, Oceanicola antarcticus and Oceanicola flagellatus, as Pseudooceanicola batsensis comb. nov., Pseudooceanicola marinus comb. nov., Pseudooceanicola nitratireducens comb. nov., Pseudooceanicola nanhaiensis comb. nov., Pseudooceanicola antarcticus comb. nov., and Pseudooceanicola flagellatus comb. nov.</title>
        <authorList>
            <person name="Lai Q."/>
            <person name="Li G."/>
            <person name="Liu X."/>
            <person name="Du Y."/>
            <person name="Sun F."/>
            <person name="Shao Z."/>
        </authorList>
    </citation>
    <scope>NUCLEOTIDE SEQUENCE [LARGE SCALE GENOMIC DNA]</scope>
    <source>
        <strain evidence="6 7">22II-s11g</strain>
    </source>
</reference>
<dbReference type="SUPFAM" id="SSF51316">
    <property type="entry name" value="Mss4-like"/>
    <property type="match status" value="1"/>
</dbReference>
<dbReference type="GO" id="GO:0046872">
    <property type="term" value="F:metal ion binding"/>
    <property type="evidence" value="ECO:0007669"/>
    <property type="project" value="UniProtKB-KW"/>
</dbReference>
<evidence type="ECO:0000256" key="1">
    <source>
        <dbReference type="ARBA" id="ARBA00005495"/>
    </source>
</evidence>
<dbReference type="RefSeq" id="WP_043743552.1">
    <property type="nucleotide sequence ID" value="NZ_AQQX01000001.1"/>
</dbReference>
<dbReference type="eggNOG" id="COG3791">
    <property type="taxonomic scope" value="Bacteria"/>
</dbReference>
<keyword evidence="2" id="KW-0479">Metal-binding</keyword>
<evidence type="ECO:0000259" key="5">
    <source>
        <dbReference type="PROSITE" id="PS51891"/>
    </source>
</evidence>
<dbReference type="STRING" id="1461694.ATO9_00265"/>
<dbReference type="PROSITE" id="PS51891">
    <property type="entry name" value="CENP_V_GFA"/>
    <property type="match status" value="1"/>
</dbReference>
<evidence type="ECO:0000256" key="3">
    <source>
        <dbReference type="ARBA" id="ARBA00022833"/>
    </source>
</evidence>
<evidence type="ECO:0000256" key="4">
    <source>
        <dbReference type="ARBA" id="ARBA00023239"/>
    </source>
</evidence>
<dbReference type="Gene3D" id="3.90.1590.10">
    <property type="entry name" value="glutathione-dependent formaldehyde- activating enzyme (gfa)"/>
    <property type="match status" value="1"/>
</dbReference>
<evidence type="ECO:0000256" key="2">
    <source>
        <dbReference type="ARBA" id="ARBA00022723"/>
    </source>
</evidence>
<dbReference type="PROSITE" id="PS51257">
    <property type="entry name" value="PROKAR_LIPOPROTEIN"/>
    <property type="match status" value="1"/>
</dbReference>
<dbReference type="GO" id="GO:0016846">
    <property type="term" value="F:carbon-sulfur lyase activity"/>
    <property type="evidence" value="ECO:0007669"/>
    <property type="project" value="InterPro"/>
</dbReference>
<keyword evidence="4" id="KW-0456">Lyase</keyword>
<proteinExistence type="inferred from homology"/>
<accession>A0A0A0EIP2</accession>
<gene>
    <name evidence="6" type="ORF">ATO9_00265</name>
</gene>
<comment type="similarity">
    <text evidence="1">Belongs to the Gfa family.</text>
</comment>